<dbReference type="Pfam" id="PF08447">
    <property type="entry name" value="PAS_3"/>
    <property type="match status" value="1"/>
</dbReference>
<dbReference type="SMART" id="SM00267">
    <property type="entry name" value="GGDEF"/>
    <property type="match status" value="1"/>
</dbReference>
<feature type="domain" description="PAC" evidence="9">
    <location>
        <begin position="478"/>
        <end position="529"/>
    </location>
</feature>
<dbReference type="InterPro" id="IPR000160">
    <property type="entry name" value="GGDEF_dom"/>
</dbReference>
<gene>
    <name evidence="13" type="ORF">SAMN02746091_00898</name>
</gene>
<dbReference type="Pfam" id="PF00563">
    <property type="entry name" value="EAL"/>
    <property type="match status" value="1"/>
</dbReference>
<dbReference type="Pfam" id="PF00672">
    <property type="entry name" value="HAMP"/>
    <property type="match status" value="1"/>
</dbReference>
<dbReference type="InterPro" id="IPR029787">
    <property type="entry name" value="Nucleotide_cyclase"/>
</dbReference>
<dbReference type="PANTHER" id="PTHR44757:SF2">
    <property type="entry name" value="BIOFILM ARCHITECTURE MAINTENANCE PROTEIN MBAA"/>
    <property type="match status" value="1"/>
</dbReference>
<feature type="coiled-coil region" evidence="6">
    <location>
        <begin position="355"/>
        <end position="399"/>
    </location>
</feature>
<dbReference type="Pfam" id="PF02743">
    <property type="entry name" value="dCache_1"/>
    <property type="match status" value="1"/>
</dbReference>
<dbReference type="Pfam" id="PF00990">
    <property type="entry name" value="GGDEF"/>
    <property type="match status" value="1"/>
</dbReference>
<evidence type="ECO:0000259" key="12">
    <source>
        <dbReference type="PROSITE" id="PS50887"/>
    </source>
</evidence>
<dbReference type="CDD" id="cd01948">
    <property type="entry name" value="EAL"/>
    <property type="match status" value="1"/>
</dbReference>
<evidence type="ECO:0000259" key="9">
    <source>
        <dbReference type="PROSITE" id="PS50113"/>
    </source>
</evidence>
<dbReference type="CDD" id="cd00130">
    <property type="entry name" value="PAS"/>
    <property type="match status" value="1"/>
</dbReference>
<proteinExistence type="predicted"/>
<dbReference type="NCBIfam" id="TIGR00229">
    <property type="entry name" value="sensory_box"/>
    <property type="match status" value="1"/>
</dbReference>
<dbReference type="InterPro" id="IPR000014">
    <property type="entry name" value="PAS"/>
</dbReference>
<evidence type="ECO:0000256" key="4">
    <source>
        <dbReference type="ARBA" id="ARBA00022989"/>
    </source>
</evidence>
<dbReference type="PROSITE" id="PS50113">
    <property type="entry name" value="PAC"/>
    <property type="match status" value="1"/>
</dbReference>
<evidence type="ECO:0000256" key="1">
    <source>
        <dbReference type="ARBA" id="ARBA00004651"/>
    </source>
</evidence>
<dbReference type="PROSITE" id="PS50112">
    <property type="entry name" value="PAS"/>
    <property type="match status" value="1"/>
</dbReference>
<name>A0A1M4VHT2_9CLOT</name>
<dbReference type="InterPro" id="IPR013655">
    <property type="entry name" value="PAS_fold_3"/>
</dbReference>
<evidence type="ECO:0000259" key="8">
    <source>
        <dbReference type="PROSITE" id="PS50112"/>
    </source>
</evidence>
<keyword evidence="14" id="KW-1185">Reference proteome</keyword>
<dbReference type="PROSITE" id="PS50885">
    <property type="entry name" value="HAMP"/>
    <property type="match status" value="1"/>
</dbReference>
<evidence type="ECO:0000313" key="13">
    <source>
        <dbReference type="EMBL" id="SHE68508.1"/>
    </source>
</evidence>
<evidence type="ECO:0000259" key="11">
    <source>
        <dbReference type="PROSITE" id="PS50885"/>
    </source>
</evidence>
<feature type="domain" description="GGDEF" evidence="12">
    <location>
        <begin position="560"/>
        <end position="693"/>
    </location>
</feature>
<keyword evidence="5 7" id="KW-0472">Membrane</keyword>
<dbReference type="SUPFAM" id="SSF141868">
    <property type="entry name" value="EAL domain-like"/>
    <property type="match status" value="1"/>
</dbReference>
<dbReference type="InterPro" id="IPR035919">
    <property type="entry name" value="EAL_sf"/>
</dbReference>
<dbReference type="Proteomes" id="UP000184423">
    <property type="component" value="Unassembled WGS sequence"/>
</dbReference>
<comment type="subcellular location">
    <subcellularLocation>
        <location evidence="1">Cell membrane</location>
        <topology evidence="1">Multi-pass membrane protein</topology>
    </subcellularLocation>
</comment>
<dbReference type="InterPro" id="IPR000700">
    <property type="entry name" value="PAS-assoc_C"/>
</dbReference>
<evidence type="ECO:0000256" key="5">
    <source>
        <dbReference type="ARBA" id="ARBA00023136"/>
    </source>
</evidence>
<keyword evidence="3 7" id="KW-0812">Transmembrane</keyword>
<evidence type="ECO:0000256" key="7">
    <source>
        <dbReference type="SAM" id="Phobius"/>
    </source>
</evidence>
<reference evidence="14" key="1">
    <citation type="submission" date="2016-11" db="EMBL/GenBank/DDBJ databases">
        <authorList>
            <person name="Varghese N."/>
            <person name="Submissions S."/>
        </authorList>
    </citation>
    <scope>NUCLEOTIDE SEQUENCE [LARGE SCALE GENOMIC DNA]</scope>
    <source>
        <strain evidence="14">DSM 10124</strain>
    </source>
</reference>
<dbReference type="InterPro" id="IPR003660">
    <property type="entry name" value="HAMP_dom"/>
</dbReference>
<dbReference type="PANTHER" id="PTHR44757">
    <property type="entry name" value="DIGUANYLATE CYCLASE DGCP"/>
    <property type="match status" value="1"/>
</dbReference>
<dbReference type="CDD" id="cd12912">
    <property type="entry name" value="PDC2_MCP_like"/>
    <property type="match status" value="1"/>
</dbReference>
<dbReference type="AlphaFoldDB" id="A0A1M4VHT2"/>
<dbReference type="InterPro" id="IPR043128">
    <property type="entry name" value="Rev_trsase/Diguanyl_cyclase"/>
</dbReference>
<evidence type="ECO:0000256" key="3">
    <source>
        <dbReference type="ARBA" id="ARBA00022692"/>
    </source>
</evidence>
<dbReference type="NCBIfam" id="TIGR00254">
    <property type="entry name" value="GGDEF"/>
    <property type="match status" value="1"/>
</dbReference>
<keyword evidence="4 7" id="KW-1133">Transmembrane helix</keyword>
<sequence>MYIKKKLPLFIALLVSIPLIVLTATIYYYSSEQLIQINKTKINEVVTVEAENISVILSMFSNEIEDIAQNKKVKDFIINRDEKSKNQAYEYIKNKSEIESMSYLSEFRNFILKPKLKYRSVILGSRGEILLDTDDKQYIPEGLNYEIMKNVNINRVYMKPIYTDKYDSKLLVAVPVVSDNNIIGVYCAYFDIDEIGFKFFNYEIGKNRYTYISDLNGTILYHPDIDRIGTKVENDLLNNIINRINNGEKIEEYSGIYEYRGTKKYMALKYMKSTGWIIVVAQDLSEILSVSRNITFLSLILLITFIFISLRFGIRFSDTITTPLTNLMNAMKATEEGELEQQFIYNREDEFGSLSRTYNSMINRLKNNYTELEALYEELAATEEELRVQYENLMNSEEQLRISEERYRIALEAGKYGIFEWSTKDDILYLSEQFKILIGYDFEDIKVRDLINEIVLQEDRKILYSAYREHIEGRRTCIECEIRVNTGYGVTRWMYIKGRVIKEKEGEKIISGAMMDITERKEYEEDIKYLAFYDTLTDLPNRRYFIEELEKEIKDKDKNKKFAVLLLDLDNFKKVNDTLGHDKGDALLRKVASILKKYANDNVFVARFGGDEFLILLRQFSNLNEIKALAKNIIHDLKEGIDVIGKNIYTTTSIGIAIVPDDGDNVNDIIKNADTAMYKAKSEGKNRYIFFSAEMIEELEKRIETEKILLDCLKNKDFKLVYQPQVSSKTGEVHAFEALIRLKNYNISPAEFIPVAEETGLIVEIGYFVIEEAVRQIKEWIDKGIEVKPIGVNLSAVQLRDESFVSNLKEIIKKYSIKPSLLKIEITESALMEDKERNIKIIEQLKEVGIQIAIDDFGTGYSSLNYLTFIPADYIKLDKSFIDKMFAKEGKKEVLDGITFLAHQLNLKVVVEGIEDREQFNYLKSKGCDYMQGYLFSRPVDKEEAEKLFAKRFEV</sequence>
<dbReference type="InterPro" id="IPR001633">
    <property type="entry name" value="EAL_dom"/>
</dbReference>
<dbReference type="InterPro" id="IPR035965">
    <property type="entry name" value="PAS-like_dom_sf"/>
</dbReference>
<evidence type="ECO:0000313" key="14">
    <source>
        <dbReference type="Proteomes" id="UP000184423"/>
    </source>
</evidence>
<evidence type="ECO:0000256" key="2">
    <source>
        <dbReference type="ARBA" id="ARBA00022475"/>
    </source>
</evidence>
<dbReference type="SMART" id="SM00091">
    <property type="entry name" value="PAS"/>
    <property type="match status" value="1"/>
</dbReference>
<dbReference type="InterPro" id="IPR033479">
    <property type="entry name" value="dCache_1"/>
</dbReference>
<dbReference type="InterPro" id="IPR052155">
    <property type="entry name" value="Biofilm_reg_signaling"/>
</dbReference>
<dbReference type="RefSeq" id="WP_073248079.1">
    <property type="nucleotide sequence ID" value="NZ_FQVG01000012.1"/>
</dbReference>
<dbReference type="PROSITE" id="PS50883">
    <property type="entry name" value="EAL"/>
    <property type="match status" value="1"/>
</dbReference>
<dbReference type="GO" id="GO:0007165">
    <property type="term" value="P:signal transduction"/>
    <property type="evidence" value="ECO:0007669"/>
    <property type="project" value="InterPro"/>
</dbReference>
<evidence type="ECO:0000259" key="10">
    <source>
        <dbReference type="PROSITE" id="PS50883"/>
    </source>
</evidence>
<dbReference type="SUPFAM" id="SSF158472">
    <property type="entry name" value="HAMP domain-like"/>
    <property type="match status" value="1"/>
</dbReference>
<dbReference type="GO" id="GO:0005886">
    <property type="term" value="C:plasma membrane"/>
    <property type="evidence" value="ECO:0007669"/>
    <property type="project" value="UniProtKB-SubCell"/>
</dbReference>
<dbReference type="Gene3D" id="6.10.340.10">
    <property type="match status" value="1"/>
</dbReference>
<dbReference type="Gene3D" id="3.20.20.450">
    <property type="entry name" value="EAL domain"/>
    <property type="match status" value="1"/>
</dbReference>
<dbReference type="Gene3D" id="3.30.70.270">
    <property type="match status" value="1"/>
</dbReference>
<feature type="domain" description="EAL" evidence="10">
    <location>
        <begin position="702"/>
        <end position="953"/>
    </location>
</feature>
<dbReference type="SMART" id="SM00052">
    <property type="entry name" value="EAL"/>
    <property type="match status" value="1"/>
</dbReference>
<feature type="domain" description="PAS" evidence="8">
    <location>
        <begin position="403"/>
        <end position="474"/>
    </location>
</feature>
<protein>
    <submittedName>
        <fullName evidence="13">PAS domain S-box-containing protein/diguanylate cyclase (GGDEF) domain-containing protein</fullName>
    </submittedName>
</protein>
<organism evidence="13 14">
    <name type="scientific">Caloramator proteoclasticus DSM 10124</name>
    <dbReference type="NCBI Taxonomy" id="1121262"/>
    <lineage>
        <taxon>Bacteria</taxon>
        <taxon>Bacillati</taxon>
        <taxon>Bacillota</taxon>
        <taxon>Clostridia</taxon>
        <taxon>Eubacteriales</taxon>
        <taxon>Clostridiaceae</taxon>
        <taxon>Caloramator</taxon>
    </lineage>
</organism>
<dbReference type="CDD" id="cd06225">
    <property type="entry name" value="HAMP"/>
    <property type="match status" value="1"/>
</dbReference>
<evidence type="ECO:0000256" key="6">
    <source>
        <dbReference type="SAM" id="Coils"/>
    </source>
</evidence>
<dbReference type="SUPFAM" id="SSF55073">
    <property type="entry name" value="Nucleotide cyclase"/>
    <property type="match status" value="1"/>
</dbReference>
<feature type="domain" description="HAMP" evidence="11">
    <location>
        <begin position="318"/>
        <end position="370"/>
    </location>
</feature>
<feature type="transmembrane region" description="Helical" evidence="7">
    <location>
        <begin position="7"/>
        <end position="29"/>
    </location>
</feature>
<dbReference type="Gene3D" id="3.30.450.20">
    <property type="entry name" value="PAS domain"/>
    <property type="match status" value="2"/>
</dbReference>
<accession>A0A1M4VHT2</accession>
<dbReference type="FunFam" id="3.30.70.270:FF:000001">
    <property type="entry name" value="Diguanylate cyclase domain protein"/>
    <property type="match status" value="1"/>
</dbReference>
<dbReference type="CDD" id="cd01949">
    <property type="entry name" value="GGDEF"/>
    <property type="match status" value="1"/>
</dbReference>
<keyword evidence="6" id="KW-0175">Coiled coil</keyword>
<keyword evidence="2" id="KW-1003">Cell membrane</keyword>
<dbReference type="SUPFAM" id="SSF55785">
    <property type="entry name" value="PYP-like sensor domain (PAS domain)"/>
    <property type="match status" value="1"/>
</dbReference>
<dbReference type="PROSITE" id="PS50887">
    <property type="entry name" value="GGDEF"/>
    <property type="match status" value="1"/>
</dbReference>
<dbReference type="EMBL" id="FQVG01000012">
    <property type="protein sequence ID" value="SHE68508.1"/>
    <property type="molecule type" value="Genomic_DNA"/>
</dbReference>
<dbReference type="SMART" id="SM00304">
    <property type="entry name" value="HAMP"/>
    <property type="match status" value="1"/>
</dbReference>